<accession>H5T8D1</accession>
<dbReference type="InterPro" id="IPR029024">
    <property type="entry name" value="TerB-like"/>
</dbReference>
<reference evidence="2 3" key="1">
    <citation type="journal article" date="2012" name="J. Bacteriol.">
        <title>Genome sequence of proteorhodopsin-containing sea ice bacterium Glaciecola punicea ACAM 611T.</title>
        <authorList>
            <person name="Qin Q.-L."/>
            <person name="Xie B.-B."/>
            <person name="Shu Y.-L."/>
            <person name="Rong J.-C."/>
            <person name="Zhao D.-L."/>
            <person name="Zhang X.-Y."/>
            <person name="Chen X.-L."/>
            <person name="Zhou B.-C."/>
            <person name="Zhanga Y.-Z."/>
        </authorList>
    </citation>
    <scope>NUCLEOTIDE SEQUENCE [LARGE SCALE GENOMIC DNA]</scope>
    <source>
        <strain evidence="2 3">ACAM 611</strain>
    </source>
</reference>
<dbReference type="SUPFAM" id="SSF158682">
    <property type="entry name" value="TerB-like"/>
    <property type="match status" value="1"/>
</dbReference>
<dbReference type="AlphaFoldDB" id="H5T8D1"/>
<evidence type="ECO:0000313" key="2">
    <source>
        <dbReference type="EMBL" id="GAB54572.1"/>
    </source>
</evidence>
<evidence type="ECO:0000313" key="3">
    <source>
        <dbReference type="Proteomes" id="UP000053586"/>
    </source>
</evidence>
<reference evidence="2 3" key="2">
    <citation type="journal article" date="2017" name="Antonie Van Leeuwenhoek">
        <title>Rhizobium rhizosphaerae sp. nov., a novel species isolated from rice rhizosphere.</title>
        <authorList>
            <person name="Zhao J.J."/>
            <person name="Zhang J."/>
            <person name="Zhang R.J."/>
            <person name="Zhang C.W."/>
            <person name="Yin H.Q."/>
            <person name="Zhang X.X."/>
        </authorList>
    </citation>
    <scope>NUCLEOTIDE SEQUENCE [LARGE SCALE GENOMIC DNA]</scope>
    <source>
        <strain evidence="2 3">ACAM 611</strain>
    </source>
</reference>
<dbReference type="Gene3D" id="1.10.3680.10">
    <property type="entry name" value="TerB-like"/>
    <property type="match status" value="1"/>
</dbReference>
<dbReference type="RefSeq" id="WP_006002927.1">
    <property type="nucleotide sequence ID" value="NZ_BAET01000006.1"/>
</dbReference>
<dbReference type="Proteomes" id="UP000053586">
    <property type="component" value="Unassembled WGS sequence"/>
</dbReference>
<evidence type="ECO:0000256" key="1">
    <source>
        <dbReference type="SAM" id="MobiDB-lite"/>
    </source>
</evidence>
<comment type="caution">
    <text evidence="2">The sequence shown here is derived from an EMBL/GenBank/DDBJ whole genome shotgun (WGS) entry which is preliminary data.</text>
</comment>
<feature type="region of interest" description="Disordered" evidence="1">
    <location>
        <begin position="1"/>
        <end position="36"/>
    </location>
</feature>
<keyword evidence="3" id="KW-1185">Reference proteome</keyword>
<protein>
    <recommendedName>
        <fullName evidence="4">Co-chaperone DjlA N-terminal domain-containing protein</fullName>
    </recommendedName>
</protein>
<sequence length="185" mass="20573">MRNNGSDSSTNSPLDTFSITHSKIPPNEYPKDLSTTDADFINGTNEPHKIYENTQEDVSDKNTITAEQGFNEAVINLLVLLYQIDGKVTLTEQDLFDEIIATLNWHSGVSISAFINGAIHQARVAIDQLKAREYLFKLGTGLNYNPAQALEYAMDITEIDGKRSEEEIELLALLSNRVLARGLVE</sequence>
<name>H5T8D1_9ALTE</name>
<proteinExistence type="predicted"/>
<evidence type="ECO:0008006" key="4">
    <source>
        <dbReference type="Google" id="ProtNLM"/>
    </source>
</evidence>
<feature type="compositionally biased region" description="Polar residues" evidence="1">
    <location>
        <begin position="1"/>
        <end position="21"/>
    </location>
</feature>
<gene>
    <name evidence="2" type="ORF">GPUN_0425</name>
</gene>
<dbReference type="EMBL" id="BAET01000006">
    <property type="protein sequence ID" value="GAB54572.1"/>
    <property type="molecule type" value="Genomic_DNA"/>
</dbReference>
<organism evidence="2 3">
    <name type="scientific">Glaciecola punicea ACAM 611</name>
    <dbReference type="NCBI Taxonomy" id="1121923"/>
    <lineage>
        <taxon>Bacteria</taxon>
        <taxon>Pseudomonadati</taxon>
        <taxon>Pseudomonadota</taxon>
        <taxon>Gammaproteobacteria</taxon>
        <taxon>Alteromonadales</taxon>
        <taxon>Alteromonadaceae</taxon>
        <taxon>Glaciecola</taxon>
    </lineage>
</organism>
<dbReference type="STRING" id="56804.BAE46_11350"/>